<dbReference type="InterPro" id="IPR006016">
    <property type="entry name" value="UspA"/>
</dbReference>
<dbReference type="AlphaFoldDB" id="A0A8J6UGY2"/>
<feature type="domain" description="UspA" evidence="2">
    <location>
        <begin position="145"/>
        <end position="267"/>
    </location>
</feature>
<keyword evidence="4" id="KW-1185">Reference proteome</keyword>
<comment type="similarity">
    <text evidence="1">Belongs to the universal stress protein A family.</text>
</comment>
<dbReference type="InterPro" id="IPR006015">
    <property type="entry name" value="Universal_stress_UspA"/>
</dbReference>
<evidence type="ECO:0000256" key="1">
    <source>
        <dbReference type="ARBA" id="ARBA00008791"/>
    </source>
</evidence>
<dbReference type="EMBL" id="JACWUN010000007">
    <property type="protein sequence ID" value="MBD1400603.1"/>
    <property type="molecule type" value="Genomic_DNA"/>
</dbReference>
<comment type="caution">
    <text evidence="3">The sequence shown here is derived from an EMBL/GenBank/DDBJ whole genome shotgun (WGS) entry which is preliminary data.</text>
</comment>
<reference evidence="3" key="1">
    <citation type="submission" date="2020-09" db="EMBL/GenBank/DDBJ databases">
        <title>Pelobacter alkaliphilus sp. nov., a novel anaerobic arsenate-reducing bacterium from terrestrial mud volcano.</title>
        <authorList>
            <person name="Khomyakova M.A."/>
            <person name="Merkel A.Y."/>
            <person name="Slobodkin A.I."/>
        </authorList>
    </citation>
    <scope>NUCLEOTIDE SEQUENCE</scope>
    <source>
        <strain evidence="3">M08fum</strain>
    </source>
</reference>
<dbReference type="SUPFAM" id="SSF52402">
    <property type="entry name" value="Adenine nucleotide alpha hydrolases-like"/>
    <property type="match status" value="2"/>
</dbReference>
<sequence length="269" mass="29779">MNYKSILVHIDDRPTCSTRTAAAVGLAAQHQSPLTGIYIISQMYFSHHRAEFVARAEAARKKFEEQAAKVKVRTEWILVDCQTSRIDLINALNLHAHYHDLLVLSQTDSSADEQGVPDNLPEKAVLGSGRPVLIVPYAGRFKNEYKQILMAWRGGPESCRALHDSMPILRRADHVRVVTVHGPGGDEAFHAHKADISQHMARYELPLSCEKRVSGDLSIGDLLLNMTADCGADLLVMGATSQTRRGQQTLGETGRHLLKCMTLPVLMSH</sequence>
<organism evidence="3 4">
    <name type="scientific">Pelovirga terrestris</name>
    <dbReference type="NCBI Taxonomy" id="2771352"/>
    <lineage>
        <taxon>Bacteria</taxon>
        <taxon>Pseudomonadati</taxon>
        <taxon>Thermodesulfobacteriota</taxon>
        <taxon>Desulfuromonadia</taxon>
        <taxon>Geobacterales</taxon>
        <taxon>Geobacteraceae</taxon>
        <taxon>Pelovirga</taxon>
    </lineage>
</organism>
<dbReference type="PRINTS" id="PR01438">
    <property type="entry name" value="UNVRSLSTRESS"/>
</dbReference>
<evidence type="ECO:0000313" key="3">
    <source>
        <dbReference type="EMBL" id="MBD1400603.1"/>
    </source>
</evidence>
<gene>
    <name evidence="3" type="ORF">ICT70_07955</name>
</gene>
<evidence type="ECO:0000259" key="2">
    <source>
        <dbReference type="Pfam" id="PF00582"/>
    </source>
</evidence>
<dbReference type="Proteomes" id="UP000632828">
    <property type="component" value="Unassembled WGS sequence"/>
</dbReference>
<proteinExistence type="inferred from homology"/>
<protein>
    <submittedName>
        <fullName evidence="3">Universal stress protein</fullName>
    </submittedName>
</protein>
<evidence type="ECO:0000313" key="4">
    <source>
        <dbReference type="Proteomes" id="UP000632828"/>
    </source>
</evidence>
<dbReference type="RefSeq" id="WP_191155306.1">
    <property type="nucleotide sequence ID" value="NZ_JACWUN010000007.1"/>
</dbReference>
<dbReference type="Pfam" id="PF00582">
    <property type="entry name" value="Usp"/>
    <property type="match status" value="1"/>
</dbReference>
<name>A0A8J6UGY2_9BACT</name>
<dbReference type="Gene3D" id="3.40.50.12370">
    <property type="match status" value="1"/>
</dbReference>
<accession>A0A8J6UGY2</accession>